<organism evidence="1 2">
    <name type="scientific">Polycladomyces zharkentensis</name>
    <dbReference type="NCBI Taxonomy" id="2807616"/>
    <lineage>
        <taxon>Bacteria</taxon>
        <taxon>Bacillati</taxon>
        <taxon>Bacillota</taxon>
        <taxon>Bacilli</taxon>
        <taxon>Bacillales</taxon>
        <taxon>Thermoactinomycetaceae</taxon>
        <taxon>Polycladomyces</taxon>
    </lineage>
</organism>
<keyword evidence="2" id="KW-1185">Reference proteome</keyword>
<protein>
    <submittedName>
        <fullName evidence="1">Sporulation protein</fullName>
    </submittedName>
</protein>
<comment type="caution">
    <text evidence="1">The sequence shown here is derived from an EMBL/GenBank/DDBJ whole genome shotgun (WGS) entry which is preliminary data.</text>
</comment>
<dbReference type="RefSeq" id="WP_205497506.1">
    <property type="nucleotide sequence ID" value="NZ_JAFHAP010000022.1"/>
</dbReference>
<name>A0ABS2WNI7_9BACL</name>
<proteinExistence type="predicted"/>
<gene>
    <name evidence="1" type="ORF">JQC72_16190</name>
</gene>
<evidence type="ECO:0000313" key="1">
    <source>
        <dbReference type="EMBL" id="MBN2911033.1"/>
    </source>
</evidence>
<dbReference type="EMBL" id="JAFHAP010000022">
    <property type="protein sequence ID" value="MBN2911033.1"/>
    <property type="molecule type" value="Genomic_DNA"/>
</dbReference>
<dbReference type="InterPro" id="IPR009776">
    <property type="entry name" value="Spore_0_M"/>
</dbReference>
<evidence type="ECO:0000313" key="2">
    <source>
        <dbReference type="Proteomes" id="UP001177120"/>
    </source>
</evidence>
<dbReference type="Proteomes" id="UP001177120">
    <property type="component" value="Unassembled WGS sequence"/>
</dbReference>
<accession>A0ABS2WNI7</accession>
<dbReference type="PANTHER" id="PTHR40053:SF1">
    <property type="entry name" value="SPORULATION-CONTROL PROTEIN SPO0M"/>
    <property type="match status" value="1"/>
</dbReference>
<dbReference type="Pfam" id="PF07070">
    <property type="entry name" value="Spo0M"/>
    <property type="match status" value="1"/>
</dbReference>
<reference evidence="1" key="1">
    <citation type="journal article" date="2024" name="Int. J. Syst. Evol. Microbiol.">
        <title>Polycladomyces zharkentensis sp. nov., a novel thermophilic cellulose- and starch-degrading member of the Bacillota from a geothermal aquifer in Kazakhstan.</title>
        <authorList>
            <person name="Mashzhan A."/>
            <person name="Kistaubayeva A."/>
            <person name="Javier-Lopez R."/>
            <person name="Bissenova U."/>
            <person name="Bissenbay A."/>
            <person name="Birkeland N.K."/>
        </authorList>
    </citation>
    <scope>NUCLEOTIDE SEQUENCE</scope>
    <source>
        <strain evidence="1">ZKZ2T</strain>
    </source>
</reference>
<sequence>MLFEKTLASLGVGAAKIDTRLAKSQVQAGEVLKGEVFIQGGQVEQRVDDIYLYLIVHYIKNNKLTQHVLRKYQLCERFYLQPGEYKIIPFEIRIPFEAPMTTGRFPAYLKTGLDIKKAIDPTDQDKIEVFPHPTVERVLGEIEKADFILYRIDNEYEKDMKPHPFLQVFQFRPTGRYHGFLDELNLIFDVTNHDVRMDVEIVRGTRVLTSCFHWLLSDPNGTLVMDNGIEQQRVSNPVEIIQSLLNKK</sequence>
<dbReference type="PANTHER" id="PTHR40053">
    <property type="entry name" value="SPORULATION-CONTROL PROTEIN SPO0M"/>
    <property type="match status" value="1"/>
</dbReference>